<evidence type="ECO:0000256" key="1">
    <source>
        <dbReference type="SAM" id="MobiDB-lite"/>
    </source>
</evidence>
<dbReference type="Proteomes" id="UP000054870">
    <property type="component" value="Unassembled WGS sequence"/>
</dbReference>
<dbReference type="EMBL" id="FCOF02000006">
    <property type="protein sequence ID" value="SAK53622.1"/>
    <property type="molecule type" value="Genomic_DNA"/>
</dbReference>
<sequence length="71" mass="7890">MMGRESVEKSCDCFYTFKRAALTTLRNQKRGHSASNEANKPKPSVVDAESPHGKQHQTVPPTVIFSMRNVG</sequence>
<proteinExistence type="predicted"/>
<protein>
    <submittedName>
        <fullName evidence="2">Uncharacterized protein</fullName>
    </submittedName>
</protein>
<name>A0A158A713_9BURK</name>
<dbReference type="AlphaFoldDB" id="A0A158A713"/>
<feature type="region of interest" description="Disordered" evidence="1">
    <location>
        <begin position="26"/>
        <end position="71"/>
    </location>
</feature>
<accession>A0A158A713</accession>
<gene>
    <name evidence="2" type="ORF">AWB75_01850</name>
</gene>
<reference evidence="2" key="1">
    <citation type="submission" date="2016-01" db="EMBL/GenBank/DDBJ databases">
        <authorList>
            <person name="Peeters C."/>
        </authorList>
    </citation>
    <scope>NUCLEOTIDE SEQUENCE [LARGE SCALE GENOMIC DNA]</scope>
    <source>
        <strain evidence="2">LMG 29318</strain>
    </source>
</reference>
<keyword evidence="3" id="KW-1185">Reference proteome</keyword>
<organism evidence="2 3">
    <name type="scientific">Caballeronia catudaia</name>
    <dbReference type="NCBI Taxonomy" id="1777136"/>
    <lineage>
        <taxon>Bacteria</taxon>
        <taxon>Pseudomonadati</taxon>
        <taxon>Pseudomonadota</taxon>
        <taxon>Betaproteobacteria</taxon>
        <taxon>Burkholderiales</taxon>
        <taxon>Burkholderiaceae</taxon>
        <taxon>Caballeronia</taxon>
    </lineage>
</organism>
<comment type="caution">
    <text evidence="2">The sequence shown here is derived from an EMBL/GenBank/DDBJ whole genome shotgun (WGS) entry which is preliminary data.</text>
</comment>
<evidence type="ECO:0000313" key="2">
    <source>
        <dbReference type="EMBL" id="SAK53622.1"/>
    </source>
</evidence>
<evidence type="ECO:0000313" key="3">
    <source>
        <dbReference type="Proteomes" id="UP000054870"/>
    </source>
</evidence>